<dbReference type="EMBL" id="GL883154">
    <property type="protein sequence ID" value="EGF99807.1"/>
    <property type="molecule type" value="Genomic_DNA"/>
</dbReference>
<evidence type="ECO:0000313" key="10">
    <source>
        <dbReference type="EMBL" id="EGF99807.1"/>
    </source>
</evidence>
<dbReference type="KEGG" id="mlr:MELLADRAFT_94101"/>
<dbReference type="GeneID" id="18936782"/>
<feature type="coiled-coil region" evidence="8">
    <location>
        <begin position="125"/>
        <end position="162"/>
    </location>
</feature>
<gene>
    <name evidence="10" type="ORF">MELLADRAFT_94101</name>
</gene>
<dbReference type="AlphaFoldDB" id="F4S6E5"/>
<comment type="function">
    <text evidence="7">Mitochondrial ribosome (mitoribosome) assembly factor. Binds at the interface of the head and body domains of the mitochondrial small ribosomal subunit (mt-SSU), occluding the mRNA channel and preventing compaction of the head domain towards the body. Probable inactive methyltransferase: retains the characteristic folding and ability to bind S-adenosyl-L-methionine, but it probably lost its methyltransferase activity.</text>
</comment>
<evidence type="ECO:0000256" key="1">
    <source>
        <dbReference type="ARBA" id="ARBA00004173"/>
    </source>
</evidence>
<dbReference type="SUPFAM" id="SSF53335">
    <property type="entry name" value="S-adenosyl-L-methionine-dependent methyltransferases"/>
    <property type="match status" value="1"/>
</dbReference>
<keyword evidence="3" id="KW-0809">Transit peptide</keyword>
<evidence type="ECO:0000313" key="11">
    <source>
        <dbReference type="Proteomes" id="UP000001072"/>
    </source>
</evidence>
<keyword evidence="6" id="KW-0496">Mitochondrion</keyword>
<dbReference type="OrthoDB" id="421327at2759"/>
<dbReference type="GO" id="GO:0051536">
    <property type="term" value="F:iron-sulfur cluster binding"/>
    <property type="evidence" value="ECO:0007669"/>
    <property type="project" value="UniProtKB-KW"/>
</dbReference>
<dbReference type="GO" id="GO:0006412">
    <property type="term" value="P:translation"/>
    <property type="evidence" value="ECO:0007669"/>
    <property type="project" value="InterPro"/>
</dbReference>
<evidence type="ECO:0000256" key="3">
    <source>
        <dbReference type="ARBA" id="ARBA00022946"/>
    </source>
</evidence>
<dbReference type="RefSeq" id="XP_007416928.1">
    <property type="nucleotide sequence ID" value="XM_007416866.1"/>
</dbReference>
<accession>F4S6E5</accession>
<name>F4S6E5_MELLP</name>
<dbReference type="GO" id="GO:0003735">
    <property type="term" value="F:structural constituent of ribosome"/>
    <property type="evidence" value="ECO:0007669"/>
    <property type="project" value="TreeGrafter"/>
</dbReference>
<organism evidence="11">
    <name type="scientific">Melampsora larici-populina (strain 98AG31 / pathotype 3-4-7)</name>
    <name type="common">Poplar leaf rust fungus</name>
    <dbReference type="NCBI Taxonomy" id="747676"/>
    <lineage>
        <taxon>Eukaryota</taxon>
        <taxon>Fungi</taxon>
        <taxon>Dikarya</taxon>
        <taxon>Basidiomycota</taxon>
        <taxon>Pucciniomycotina</taxon>
        <taxon>Pucciniomycetes</taxon>
        <taxon>Pucciniales</taxon>
        <taxon>Melampsoraceae</taxon>
        <taxon>Melampsora</taxon>
    </lineage>
</organism>
<dbReference type="InterPro" id="IPR052571">
    <property type="entry name" value="Mt_RNA_Methyltransferase"/>
</dbReference>
<comment type="subcellular location">
    <subcellularLocation>
        <location evidence="1">Mitochondrion</location>
    </subcellularLocation>
</comment>
<evidence type="ECO:0000256" key="9">
    <source>
        <dbReference type="SAM" id="MobiDB-lite"/>
    </source>
</evidence>
<keyword evidence="5" id="KW-0411">Iron-sulfur</keyword>
<dbReference type="GO" id="GO:0008168">
    <property type="term" value="F:methyltransferase activity"/>
    <property type="evidence" value="ECO:0007669"/>
    <property type="project" value="InterPro"/>
</dbReference>
<evidence type="ECO:0000256" key="8">
    <source>
        <dbReference type="SAM" id="Coils"/>
    </source>
</evidence>
<dbReference type="GO" id="GO:0005763">
    <property type="term" value="C:mitochondrial small ribosomal subunit"/>
    <property type="evidence" value="ECO:0007669"/>
    <property type="project" value="TreeGrafter"/>
</dbReference>
<evidence type="ECO:0000256" key="2">
    <source>
        <dbReference type="ARBA" id="ARBA00022723"/>
    </source>
</evidence>
<evidence type="ECO:0000256" key="7">
    <source>
        <dbReference type="ARBA" id="ARBA00045681"/>
    </source>
</evidence>
<dbReference type="InterPro" id="IPR015324">
    <property type="entry name" value="Ribosomal_Rsm22-like"/>
</dbReference>
<dbReference type="STRING" id="747676.F4S6E5"/>
<dbReference type="InParanoid" id="F4S6E5"/>
<dbReference type="Pfam" id="PF09243">
    <property type="entry name" value="Rsm22"/>
    <property type="match status" value="2"/>
</dbReference>
<evidence type="ECO:0000256" key="5">
    <source>
        <dbReference type="ARBA" id="ARBA00023014"/>
    </source>
</evidence>
<feature type="region of interest" description="Disordered" evidence="9">
    <location>
        <begin position="82"/>
        <end position="103"/>
    </location>
</feature>
<dbReference type="VEuPathDB" id="FungiDB:MELLADRAFT_94101"/>
<reference evidence="11" key="1">
    <citation type="journal article" date="2011" name="Proc. Natl. Acad. Sci. U.S.A.">
        <title>Obligate biotrophy features unraveled by the genomic analysis of rust fungi.</title>
        <authorList>
            <person name="Duplessis S."/>
            <person name="Cuomo C.A."/>
            <person name="Lin Y.-C."/>
            <person name="Aerts A."/>
            <person name="Tisserant E."/>
            <person name="Veneault-Fourrey C."/>
            <person name="Joly D.L."/>
            <person name="Hacquard S."/>
            <person name="Amselem J."/>
            <person name="Cantarel B.L."/>
            <person name="Chiu R."/>
            <person name="Coutinho P.M."/>
            <person name="Feau N."/>
            <person name="Field M."/>
            <person name="Frey P."/>
            <person name="Gelhaye E."/>
            <person name="Goldberg J."/>
            <person name="Grabherr M.G."/>
            <person name="Kodira C.D."/>
            <person name="Kohler A."/>
            <person name="Kuees U."/>
            <person name="Lindquist E.A."/>
            <person name="Lucas S.M."/>
            <person name="Mago R."/>
            <person name="Mauceli E."/>
            <person name="Morin E."/>
            <person name="Murat C."/>
            <person name="Pangilinan J.L."/>
            <person name="Park R."/>
            <person name="Pearson M."/>
            <person name="Quesneville H."/>
            <person name="Rouhier N."/>
            <person name="Sakthikumar S."/>
            <person name="Salamov A.A."/>
            <person name="Schmutz J."/>
            <person name="Selles B."/>
            <person name="Shapiro H."/>
            <person name="Tanguay P."/>
            <person name="Tuskan G.A."/>
            <person name="Henrissat B."/>
            <person name="Van de Peer Y."/>
            <person name="Rouze P."/>
            <person name="Ellis J.G."/>
            <person name="Dodds P.N."/>
            <person name="Schein J.E."/>
            <person name="Zhong S."/>
            <person name="Hamelin R.C."/>
            <person name="Grigoriev I.V."/>
            <person name="Szabo L.J."/>
            <person name="Martin F."/>
        </authorList>
    </citation>
    <scope>NUCLEOTIDE SEQUENCE [LARGE SCALE GENOMIC DNA]</scope>
    <source>
        <strain evidence="11">98AG31 / pathotype 3-4-7</strain>
    </source>
</reference>
<keyword evidence="11" id="KW-1185">Reference proteome</keyword>
<proteinExistence type="predicted"/>
<keyword evidence="8" id="KW-0175">Coiled coil</keyword>
<keyword evidence="4" id="KW-0408">Iron</keyword>
<sequence>MPSTYGATLRVLIELNQKLLLQKNIDFNHDESIKMIDFGSGTGAVAWAAKEVWKNSKIDYYGLEKSSSMIWLSDHLLNPTNENDHDTSTTESDLNDQIHDDSINSKSNLQTSFHRLSISPHKLDNRRKLSTDEKLLEELEKLEKEEKEFQEADENTKSIESKITEEDTLSSIQSKIKNKQNLIAIMSFTLSDLPNEESRRQAILQLWKTGAKTMIIIDRGTPSGFQLISMARQQLLNLGKRSSISQESSWILAPCSHDLICPLIGSKHFCHFSQRIQRPKFLKVTKHTLIDEEDCKFSYVIVRRGLRDECKFDEGRFSLDDQVVEVDDIKMGSSDQVIESNQVEDHQVQSNPVNWPRIILPPHKKKGHVILDVCSSSGQIERMTIPKSQGKSDYYDARKSHWGDSWPHGSKKVPLVKEIKKVIKKSI</sequence>
<evidence type="ECO:0000256" key="6">
    <source>
        <dbReference type="ARBA" id="ARBA00023128"/>
    </source>
</evidence>
<dbReference type="PANTHER" id="PTHR13184:SF5">
    <property type="entry name" value="METHYLTRANSFERASE-LIKE PROTEIN 17, MITOCHONDRIAL"/>
    <property type="match status" value="1"/>
</dbReference>
<evidence type="ECO:0000256" key="4">
    <source>
        <dbReference type="ARBA" id="ARBA00023004"/>
    </source>
</evidence>
<dbReference type="GO" id="GO:0046872">
    <property type="term" value="F:metal ion binding"/>
    <property type="evidence" value="ECO:0007669"/>
    <property type="project" value="UniProtKB-KW"/>
</dbReference>
<dbReference type="InterPro" id="IPR029063">
    <property type="entry name" value="SAM-dependent_MTases_sf"/>
</dbReference>
<dbReference type="HOGENOM" id="CLU_019579_0_0_1"/>
<dbReference type="eggNOG" id="KOG2539">
    <property type="taxonomic scope" value="Eukaryota"/>
</dbReference>
<keyword evidence="2" id="KW-0479">Metal-binding</keyword>
<dbReference type="Proteomes" id="UP000001072">
    <property type="component" value="Unassembled WGS sequence"/>
</dbReference>
<dbReference type="PANTHER" id="PTHR13184">
    <property type="entry name" value="37S RIBOSOMAL PROTEIN S22"/>
    <property type="match status" value="1"/>
</dbReference>
<protein>
    <submittedName>
        <fullName evidence="10">Uncharacterized protein</fullName>
    </submittedName>
</protein>